<proteinExistence type="inferred from homology"/>
<dbReference type="Pfam" id="PF20142">
    <property type="entry name" value="Scaffold"/>
    <property type="match status" value="1"/>
</dbReference>
<dbReference type="GO" id="GO:0016740">
    <property type="term" value="F:transferase activity"/>
    <property type="evidence" value="ECO:0007669"/>
    <property type="project" value="UniProtKB-KW"/>
</dbReference>
<gene>
    <name evidence="9" type="ORF">AM493_03205</name>
</gene>
<dbReference type="SUPFAM" id="SSF47090">
    <property type="entry name" value="PGBD-like"/>
    <property type="match status" value="1"/>
</dbReference>
<comment type="similarity">
    <text evidence="2">Belongs to the YkuD family.</text>
</comment>
<keyword evidence="5 7" id="KW-0573">Peptidoglycan synthesis</keyword>
<evidence type="ECO:0000256" key="5">
    <source>
        <dbReference type="ARBA" id="ARBA00022984"/>
    </source>
</evidence>
<reference evidence="9 10" key="1">
    <citation type="submission" date="2015-08" db="EMBL/GenBank/DDBJ databases">
        <title>Whole genome sequence of Flavobacterium akiainvivens IK-1T, from decaying Wikstroemia oahuensis, an endemic Hawaiian shrub.</title>
        <authorList>
            <person name="Wan X."/>
            <person name="Hou S."/>
            <person name="Saito J."/>
            <person name="Donachie S."/>
        </authorList>
    </citation>
    <scope>NUCLEOTIDE SEQUENCE [LARGE SCALE GENOMIC DNA]</scope>
    <source>
        <strain evidence="9 10">IK-1</strain>
    </source>
</reference>
<dbReference type="SUPFAM" id="SSF141523">
    <property type="entry name" value="L,D-transpeptidase catalytic domain-like"/>
    <property type="match status" value="1"/>
</dbReference>
<dbReference type="PROSITE" id="PS51257">
    <property type="entry name" value="PROKAR_LIPOPROTEIN"/>
    <property type="match status" value="1"/>
</dbReference>
<name>A0A0M9VH38_9FLAO</name>
<dbReference type="InterPro" id="IPR038063">
    <property type="entry name" value="Transpep_catalytic_dom"/>
</dbReference>
<evidence type="ECO:0000259" key="8">
    <source>
        <dbReference type="PROSITE" id="PS52029"/>
    </source>
</evidence>
<dbReference type="GO" id="GO:0008360">
    <property type="term" value="P:regulation of cell shape"/>
    <property type="evidence" value="ECO:0007669"/>
    <property type="project" value="UniProtKB-UniRule"/>
</dbReference>
<dbReference type="GO" id="GO:0004180">
    <property type="term" value="F:carboxypeptidase activity"/>
    <property type="evidence" value="ECO:0007669"/>
    <property type="project" value="UniProtKB-ARBA"/>
</dbReference>
<keyword evidence="10" id="KW-1185">Reference proteome</keyword>
<evidence type="ECO:0000256" key="1">
    <source>
        <dbReference type="ARBA" id="ARBA00004752"/>
    </source>
</evidence>
<dbReference type="Pfam" id="PF03734">
    <property type="entry name" value="YkuD"/>
    <property type="match status" value="1"/>
</dbReference>
<dbReference type="EMBL" id="LIYD01000005">
    <property type="protein sequence ID" value="KOS05152.1"/>
    <property type="molecule type" value="Genomic_DNA"/>
</dbReference>
<dbReference type="InterPro" id="IPR005490">
    <property type="entry name" value="LD_TPept_cat_dom"/>
</dbReference>
<dbReference type="PATRIC" id="fig|1202724.3.peg.656"/>
<comment type="pathway">
    <text evidence="1 7">Cell wall biogenesis; peptidoglycan biosynthesis.</text>
</comment>
<dbReference type="PANTHER" id="PTHR41533:SF2">
    <property type="entry name" value="BLR7131 PROTEIN"/>
    <property type="match status" value="1"/>
</dbReference>
<evidence type="ECO:0000256" key="3">
    <source>
        <dbReference type="ARBA" id="ARBA00022679"/>
    </source>
</evidence>
<dbReference type="CDD" id="cd16913">
    <property type="entry name" value="YkuD_like"/>
    <property type="match status" value="1"/>
</dbReference>
<protein>
    <submittedName>
        <fullName evidence="9">L,D-transpeptidase YcbB</fullName>
    </submittedName>
</protein>
<dbReference type="RefSeq" id="WP_054406216.1">
    <property type="nucleotide sequence ID" value="NZ_FOYA01000006.1"/>
</dbReference>
<feature type="domain" description="L,D-TPase catalytic" evidence="8">
    <location>
        <begin position="319"/>
        <end position="478"/>
    </location>
</feature>
<comment type="caution">
    <text evidence="9">The sequence shown here is derived from an EMBL/GenBank/DDBJ whole genome shotgun (WGS) entry which is preliminary data.</text>
</comment>
<dbReference type="GO" id="GO:0009252">
    <property type="term" value="P:peptidoglycan biosynthetic process"/>
    <property type="evidence" value="ECO:0007669"/>
    <property type="project" value="UniProtKB-UniPathway"/>
</dbReference>
<dbReference type="InterPro" id="IPR036365">
    <property type="entry name" value="PGBD-like_sf"/>
</dbReference>
<evidence type="ECO:0000256" key="2">
    <source>
        <dbReference type="ARBA" id="ARBA00005992"/>
    </source>
</evidence>
<keyword evidence="3" id="KW-0808">Transferase</keyword>
<evidence type="ECO:0000313" key="9">
    <source>
        <dbReference type="EMBL" id="KOS05152.1"/>
    </source>
</evidence>
<dbReference type="Proteomes" id="UP000037755">
    <property type="component" value="Unassembled WGS sequence"/>
</dbReference>
<dbReference type="InterPro" id="IPR045380">
    <property type="entry name" value="LD_TPept_scaffold_dom"/>
</dbReference>
<organism evidence="9 10">
    <name type="scientific">Flavobacterium akiainvivens</name>
    <dbReference type="NCBI Taxonomy" id="1202724"/>
    <lineage>
        <taxon>Bacteria</taxon>
        <taxon>Pseudomonadati</taxon>
        <taxon>Bacteroidota</taxon>
        <taxon>Flavobacteriia</taxon>
        <taxon>Flavobacteriales</taxon>
        <taxon>Flavobacteriaceae</taxon>
        <taxon>Flavobacterium</taxon>
    </lineage>
</organism>
<evidence type="ECO:0000256" key="6">
    <source>
        <dbReference type="ARBA" id="ARBA00023316"/>
    </source>
</evidence>
<keyword evidence="6 7" id="KW-0961">Cell wall biogenesis/degradation</keyword>
<dbReference type="Gene3D" id="2.40.440.10">
    <property type="entry name" value="L,D-transpeptidase catalytic domain-like"/>
    <property type="match status" value="1"/>
</dbReference>
<dbReference type="PANTHER" id="PTHR41533">
    <property type="entry name" value="L,D-TRANSPEPTIDASE HI_1667-RELATED"/>
    <property type="match status" value="1"/>
</dbReference>
<accession>A0A0M9VH38</accession>
<dbReference type="STRING" id="1202724.AM493_03205"/>
<feature type="active site" description="Nucleophile" evidence="7">
    <location>
        <position position="450"/>
    </location>
</feature>
<feature type="active site" description="Proton donor/acceptor" evidence="7">
    <location>
        <position position="431"/>
    </location>
</feature>
<dbReference type="UniPathway" id="UPA00219"/>
<dbReference type="OrthoDB" id="9778545at2"/>
<dbReference type="PROSITE" id="PS52029">
    <property type="entry name" value="LD_TPASE"/>
    <property type="match status" value="1"/>
</dbReference>
<dbReference type="InterPro" id="IPR052905">
    <property type="entry name" value="LD-transpeptidase_YkuD-like"/>
</dbReference>
<evidence type="ECO:0000256" key="4">
    <source>
        <dbReference type="ARBA" id="ARBA00022960"/>
    </source>
</evidence>
<evidence type="ECO:0000256" key="7">
    <source>
        <dbReference type="PROSITE-ProRule" id="PRU01373"/>
    </source>
</evidence>
<dbReference type="AlphaFoldDB" id="A0A0M9VH38"/>
<dbReference type="GO" id="GO:0071555">
    <property type="term" value="P:cell wall organization"/>
    <property type="evidence" value="ECO:0007669"/>
    <property type="project" value="UniProtKB-UniRule"/>
</dbReference>
<evidence type="ECO:0000313" key="10">
    <source>
        <dbReference type="Proteomes" id="UP000037755"/>
    </source>
</evidence>
<keyword evidence="4 7" id="KW-0133">Cell shape</keyword>
<sequence>MKKLPLIFALFMGIVLTTTSCKKKDDNKQEEATANTEVHDHDQVIPIDKGQFAAFFTKYPDLKAYEDQINELYEKHDHYIWHEKRGFIEFAEVLYNRVNQIGADGLPTKVPYKAKLDELFTDSGRGDKANVDSELLISAMYFYYTDKVIGGLDAEKSKQTGWFLPREKMDYVAYLDTLMRNPKKINADKDEMFSQYYNLKKGLQKYQDIKKKGGWATITWPDGTKAINPGDSSATVQQIRARLAAEGFIKSDNKSGVYDDELKNGVAEYEKRHFREFNGKITELIVKELNISVDDRIKAITVNMERCRWVTPAIDKQQEYIAVNIPSYRLRYVKDGKIFMTSNVVVGKELNKTVIFSGEMSYLVFAPYWNIPKSILEKEIKPGIAKNSNYLANHNMEYYNNGKSVRQKPGGQNSLGLVKFMFPNTNNIYLHDTPAKSLFNKDDRAFSHGCVRVQKARDLAIAITKDQAGWSESKVDAAMKGSKETYFNLKRKIPVYLTYFTAWADENGNVAFFDDVYKRDESLAHLLYNE</sequence>